<organism evidence="1 2">
    <name type="scientific">Romanomermis culicivorax</name>
    <name type="common">Nematode worm</name>
    <dbReference type="NCBI Taxonomy" id="13658"/>
    <lineage>
        <taxon>Eukaryota</taxon>
        <taxon>Metazoa</taxon>
        <taxon>Ecdysozoa</taxon>
        <taxon>Nematoda</taxon>
        <taxon>Enoplea</taxon>
        <taxon>Dorylaimia</taxon>
        <taxon>Mermithida</taxon>
        <taxon>Mermithoidea</taxon>
        <taxon>Mermithidae</taxon>
        <taxon>Romanomermis</taxon>
    </lineage>
</organism>
<dbReference type="Proteomes" id="UP000887565">
    <property type="component" value="Unplaced"/>
</dbReference>
<evidence type="ECO:0000313" key="1">
    <source>
        <dbReference type="Proteomes" id="UP000887565"/>
    </source>
</evidence>
<dbReference type="WBParaSite" id="nRc.2.0.1.t18097-RA">
    <property type="protein sequence ID" value="nRc.2.0.1.t18097-RA"/>
    <property type="gene ID" value="nRc.2.0.1.g18097"/>
</dbReference>
<dbReference type="AlphaFoldDB" id="A0A915IW96"/>
<reference evidence="2" key="1">
    <citation type="submission" date="2022-11" db="UniProtKB">
        <authorList>
            <consortium name="WormBaseParasite"/>
        </authorList>
    </citation>
    <scope>IDENTIFICATION</scope>
</reference>
<keyword evidence="1" id="KW-1185">Reference proteome</keyword>
<proteinExistence type="predicted"/>
<name>A0A915IW96_ROMCU</name>
<protein>
    <submittedName>
        <fullName evidence="2">Uncharacterized protein</fullName>
    </submittedName>
</protein>
<evidence type="ECO:0000313" key="2">
    <source>
        <dbReference type="WBParaSite" id="nRc.2.0.1.t18097-RA"/>
    </source>
</evidence>
<accession>A0A915IW96</accession>
<sequence length="87" mass="9739">MTTSYSKPSQSSGIFSPFPVYQPKSSAEYFRVLHNAGKQIFKNEGTAVRGDAYEEYLAKERATFSCAITTIVDAQSYTWLAQDNKNV</sequence>